<dbReference type="EMBL" id="FOGU01000003">
    <property type="protein sequence ID" value="SER87285.1"/>
    <property type="molecule type" value="Genomic_DNA"/>
</dbReference>
<organism evidence="4 5">
    <name type="scientific">Tranquillimonas rosea</name>
    <dbReference type="NCBI Taxonomy" id="641238"/>
    <lineage>
        <taxon>Bacteria</taxon>
        <taxon>Pseudomonadati</taxon>
        <taxon>Pseudomonadota</taxon>
        <taxon>Alphaproteobacteria</taxon>
        <taxon>Rhodobacterales</taxon>
        <taxon>Roseobacteraceae</taxon>
        <taxon>Tranquillimonas</taxon>
    </lineage>
</organism>
<feature type="domain" description="HTH tetR-type" evidence="3">
    <location>
        <begin position="19"/>
        <end position="79"/>
    </location>
</feature>
<dbReference type="Pfam" id="PF17938">
    <property type="entry name" value="TetR_C_29"/>
    <property type="match status" value="1"/>
</dbReference>
<dbReference type="InterPro" id="IPR036271">
    <property type="entry name" value="Tet_transcr_reg_TetR-rel_C_sf"/>
</dbReference>
<evidence type="ECO:0000256" key="2">
    <source>
        <dbReference type="PROSITE-ProRule" id="PRU00335"/>
    </source>
</evidence>
<keyword evidence="5" id="KW-1185">Reference proteome</keyword>
<sequence>MASTGEERAERRGWRQNPDAVKRDILTVAVEEFAAHGLSGARIHSIAARTRTSKRMIYYYFGDKQGLYVRALEKAYAKVREGESALDLGQLAPRAALARLVAFTFDHHRSHPEFIRMVMIENIHHAENLAGSDVLRRLNLSAIEKLEDICRRGEAEGVFRPGLDPVALHWQISAASFFNVSNRPTFSAIFGDRMFSDDAQATLRDQVVEAILATVATHD</sequence>
<dbReference type="Proteomes" id="UP000198885">
    <property type="component" value="Unassembled WGS sequence"/>
</dbReference>
<dbReference type="InterPro" id="IPR001647">
    <property type="entry name" value="HTH_TetR"/>
</dbReference>
<dbReference type="STRING" id="641238.SAMN04490244_103341"/>
<dbReference type="SUPFAM" id="SSF46689">
    <property type="entry name" value="Homeodomain-like"/>
    <property type="match status" value="1"/>
</dbReference>
<gene>
    <name evidence="4" type="ORF">SAMN04490244_103341</name>
</gene>
<dbReference type="SUPFAM" id="SSF48498">
    <property type="entry name" value="Tetracyclin repressor-like, C-terminal domain"/>
    <property type="match status" value="1"/>
</dbReference>
<evidence type="ECO:0000259" key="3">
    <source>
        <dbReference type="PROSITE" id="PS50977"/>
    </source>
</evidence>
<dbReference type="Pfam" id="PF00440">
    <property type="entry name" value="TetR_N"/>
    <property type="match status" value="1"/>
</dbReference>
<dbReference type="PANTHER" id="PTHR30328">
    <property type="entry name" value="TRANSCRIPTIONAL REPRESSOR"/>
    <property type="match status" value="1"/>
</dbReference>
<keyword evidence="1 2" id="KW-0238">DNA-binding</keyword>
<dbReference type="InterPro" id="IPR050109">
    <property type="entry name" value="HTH-type_TetR-like_transc_reg"/>
</dbReference>
<dbReference type="AlphaFoldDB" id="A0A1H9SR42"/>
<evidence type="ECO:0000313" key="4">
    <source>
        <dbReference type="EMBL" id="SER87285.1"/>
    </source>
</evidence>
<dbReference type="Gene3D" id="1.10.357.10">
    <property type="entry name" value="Tetracycline Repressor, domain 2"/>
    <property type="match status" value="1"/>
</dbReference>
<dbReference type="InterPro" id="IPR041474">
    <property type="entry name" value="NicS_C"/>
</dbReference>
<dbReference type="PROSITE" id="PS50977">
    <property type="entry name" value="HTH_TETR_2"/>
    <property type="match status" value="1"/>
</dbReference>
<name>A0A1H9SR42_9RHOB</name>
<evidence type="ECO:0000256" key="1">
    <source>
        <dbReference type="ARBA" id="ARBA00023125"/>
    </source>
</evidence>
<accession>A0A1H9SR42</accession>
<feature type="DNA-binding region" description="H-T-H motif" evidence="2">
    <location>
        <begin position="42"/>
        <end position="61"/>
    </location>
</feature>
<proteinExistence type="predicted"/>
<dbReference type="RefSeq" id="WP_092690711.1">
    <property type="nucleotide sequence ID" value="NZ_FOGU01000003.1"/>
</dbReference>
<dbReference type="InterPro" id="IPR009057">
    <property type="entry name" value="Homeodomain-like_sf"/>
</dbReference>
<dbReference type="OrthoDB" id="2356263at2"/>
<dbReference type="PRINTS" id="PR00455">
    <property type="entry name" value="HTHTETR"/>
</dbReference>
<dbReference type="PANTHER" id="PTHR30328:SF54">
    <property type="entry name" value="HTH-TYPE TRANSCRIPTIONAL REPRESSOR SCO4008"/>
    <property type="match status" value="1"/>
</dbReference>
<evidence type="ECO:0000313" key="5">
    <source>
        <dbReference type="Proteomes" id="UP000198885"/>
    </source>
</evidence>
<dbReference type="GO" id="GO:0003677">
    <property type="term" value="F:DNA binding"/>
    <property type="evidence" value="ECO:0007669"/>
    <property type="project" value="UniProtKB-UniRule"/>
</dbReference>
<reference evidence="4 5" key="1">
    <citation type="submission" date="2016-10" db="EMBL/GenBank/DDBJ databases">
        <authorList>
            <person name="de Groot N.N."/>
        </authorList>
    </citation>
    <scope>NUCLEOTIDE SEQUENCE [LARGE SCALE GENOMIC DNA]</scope>
    <source>
        <strain evidence="4 5">DSM 23042</strain>
    </source>
</reference>
<protein>
    <submittedName>
        <fullName evidence="4">DNA-binding transcriptional regulator, AcrR family</fullName>
    </submittedName>
</protein>